<dbReference type="EMBL" id="CAXHTB010000023">
    <property type="protein sequence ID" value="CAL0331126.1"/>
    <property type="molecule type" value="Genomic_DNA"/>
</dbReference>
<dbReference type="AlphaFoldDB" id="A0AAV1YCR6"/>
<evidence type="ECO:0000313" key="1">
    <source>
        <dbReference type="EMBL" id="CAL0331126.1"/>
    </source>
</evidence>
<protein>
    <recommendedName>
        <fullName evidence="3">CCHC-type domain-containing protein</fullName>
    </recommendedName>
</protein>
<evidence type="ECO:0000313" key="2">
    <source>
        <dbReference type="Proteomes" id="UP001497480"/>
    </source>
</evidence>
<accession>A0AAV1YCR6</accession>
<reference evidence="1 2" key="1">
    <citation type="submission" date="2024-03" db="EMBL/GenBank/DDBJ databases">
        <authorList>
            <person name="Martinez-Hernandez J."/>
        </authorList>
    </citation>
    <scope>NUCLEOTIDE SEQUENCE [LARGE SCALE GENOMIC DNA]</scope>
</reference>
<evidence type="ECO:0008006" key="3">
    <source>
        <dbReference type="Google" id="ProtNLM"/>
    </source>
</evidence>
<dbReference type="Proteomes" id="UP001497480">
    <property type="component" value="Unassembled WGS sequence"/>
</dbReference>
<name>A0AAV1YCR6_LUPLU</name>
<organism evidence="1 2">
    <name type="scientific">Lupinus luteus</name>
    <name type="common">European yellow lupine</name>
    <dbReference type="NCBI Taxonomy" id="3873"/>
    <lineage>
        <taxon>Eukaryota</taxon>
        <taxon>Viridiplantae</taxon>
        <taxon>Streptophyta</taxon>
        <taxon>Embryophyta</taxon>
        <taxon>Tracheophyta</taxon>
        <taxon>Spermatophyta</taxon>
        <taxon>Magnoliopsida</taxon>
        <taxon>eudicotyledons</taxon>
        <taxon>Gunneridae</taxon>
        <taxon>Pentapetalae</taxon>
        <taxon>rosids</taxon>
        <taxon>fabids</taxon>
        <taxon>Fabales</taxon>
        <taxon>Fabaceae</taxon>
        <taxon>Papilionoideae</taxon>
        <taxon>50 kb inversion clade</taxon>
        <taxon>genistoids sensu lato</taxon>
        <taxon>core genistoids</taxon>
        <taxon>Genisteae</taxon>
        <taxon>Lupinus</taxon>
    </lineage>
</organism>
<dbReference type="PANTHER" id="PTHR31286">
    <property type="entry name" value="GLYCINE-RICH CELL WALL STRUCTURAL PROTEIN 1.8-LIKE"/>
    <property type="match status" value="1"/>
</dbReference>
<dbReference type="PANTHER" id="PTHR31286:SF171">
    <property type="entry name" value="CCHC-TYPE DOMAIN-CONTAINING PROTEIN"/>
    <property type="match status" value="1"/>
</dbReference>
<keyword evidence="2" id="KW-1185">Reference proteome</keyword>
<proteinExistence type="predicted"/>
<gene>
    <name evidence="1" type="ORF">LLUT_LOCUS32186</name>
</gene>
<comment type="caution">
    <text evidence="1">The sequence shown here is derived from an EMBL/GenBank/DDBJ whole genome shotgun (WGS) entry which is preliminary data.</text>
</comment>
<dbReference type="InterPro" id="IPR040256">
    <property type="entry name" value="At4g02000-like"/>
</dbReference>
<sequence>MKMTIISHLCSFVYYDESFLFSLTSCVGRPIKVDTNTLRVARGRYARVCVEIDLTKLVVGRYNLGGHYYKVMYEGLHVICKTCGCYGHVTRKCSITPTILSSPEINVADEQLSKVPGAVVQANINLQPIVEHPSSFPTVNNSSENYGEWLTGVHVLSKNNNHKRMRPNKGGGNFMKSHAYSSQNGSIKLPSSLSTVGAAVHLENIVSKSAIIPSFTFGEEHNSRGPTIKSNNDSVEGLLSKIETLTVHGKDILMKAQIMEKDLLLVNNVVQSSKEMAVGINKINTCTMENNPSYNDDGDYSRGTQGKDTEVIHSLQGASHNNYEGEVDVSMHGSYNTM</sequence>